<dbReference type="InterPro" id="IPR036397">
    <property type="entry name" value="RNaseH_sf"/>
</dbReference>
<dbReference type="InterPro" id="IPR012337">
    <property type="entry name" value="RNaseH-like_sf"/>
</dbReference>
<name>A0A4V4HIU3_DENBC</name>
<keyword evidence="3" id="KW-1185">Reference proteome</keyword>
<dbReference type="InterPro" id="IPR003165">
    <property type="entry name" value="Piwi"/>
</dbReference>
<dbReference type="Pfam" id="PF02171">
    <property type="entry name" value="Piwi"/>
    <property type="match status" value="1"/>
</dbReference>
<feature type="domain" description="Piwi" evidence="1">
    <location>
        <begin position="494"/>
        <end position="808"/>
    </location>
</feature>
<dbReference type="SMART" id="SM01163">
    <property type="entry name" value="DUF1785"/>
    <property type="match status" value="1"/>
</dbReference>
<dbReference type="Gene3D" id="2.170.260.10">
    <property type="entry name" value="paz domain"/>
    <property type="match status" value="1"/>
</dbReference>
<accession>A0A4V4HIU3</accession>
<protein>
    <submittedName>
        <fullName evidence="2">Piwi-domain-containing protein</fullName>
    </submittedName>
</protein>
<dbReference type="PROSITE" id="PS50822">
    <property type="entry name" value="PIWI"/>
    <property type="match status" value="1"/>
</dbReference>
<dbReference type="SMART" id="SM00950">
    <property type="entry name" value="Piwi"/>
    <property type="match status" value="1"/>
</dbReference>
<dbReference type="Gene3D" id="3.40.50.2300">
    <property type="match status" value="1"/>
</dbReference>
<dbReference type="InterPro" id="IPR014811">
    <property type="entry name" value="ArgoL1"/>
</dbReference>
<dbReference type="Gene3D" id="3.30.420.10">
    <property type="entry name" value="Ribonuclease H-like superfamily/Ribonuclease H"/>
    <property type="match status" value="1"/>
</dbReference>
<dbReference type="SUPFAM" id="SSF53098">
    <property type="entry name" value="Ribonuclease H-like"/>
    <property type="match status" value="1"/>
</dbReference>
<dbReference type="Proteomes" id="UP000297245">
    <property type="component" value="Unassembled WGS sequence"/>
</dbReference>
<dbReference type="AlphaFoldDB" id="A0A4V4HIU3"/>
<dbReference type="GO" id="GO:0003676">
    <property type="term" value="F:nucleic acid binding"/>
    <property type="evidence" value="ECO:0007669"/>
    <property type="project" value="InterPro"/>
</dbReference>
<evidence type="ECO:0000313" key="3">
    <source>
        <dbReference type="Proteomes" id="UP000297245"/>
    </source>
</evidence>
<evidence type="ECO:0000259" key="1">
    <source>
        <dbReference type="PROSITE" id="PS50822"/>
    </source>
</evidence>
<dbReference type="SUPFAM" id="SSF101690">
    <property type="entry name" value="PAZ domain"/>
    <property type="match status" value="1"/>
</dbReference>
<dbReference type="OrthoDB" id="10252740at2759"/>
<dbReference type="Pfam" id="PF08699">
    <property type="entry name" value="ArgoL1"/>
    <property type="match status" value="1"/>
</dbReference>
<organism evidence="2 3">
    <name type="scientific">Dendrothele bispora (strain CBS 962.96)</name>
    <dbReference type="NCBI Taxonomy" id="1314807"/>
    <lineage>
        <taxon>Eukaryota</taxon>
        <taxon>Fungi</taxon>
        <taxon>Dikarya</taxon>
        <taxon>Basidiomycota</taxon>
        <taxon>Agaricomycotina</taxon>
        <taxon>Agaricomycetes</taxon>
        <taxon>Agaricomycetidae</taxon>
        <taxon>Agaricales</taxon>
        <taxon>Agaricales incertae sedis</taxon>
        <taxon>Dendrothele</taxon>
    </lineage>
</organism>
<evidence type="ECO:0000313" key="2">
    <source>
        <dbReference type="EMBL" id="THV07876.1"/>
    </source>
</evidence>
<dbReference type="PANTHER" id="PTHR22891">
    <property type="entry name" value="EUKARYOTIC TRANSLATION INITIATION FACTOR 2C"/>
    <property type="match status" value="1"/>
</dbReference>
<dbReference type="InterPro" id="IPR032472">
    <property type="entry name" value="ArgoL2"/>
</dbReference>
<proteinExistence type="predicted"/>
<dbReference type="InterPro" id="IPR036085">
    <property type="entry name" value="PAZ_dom_sf"/>
</dbReference>
<gene>
    <name evidence="2" type="ORF">K435DRAFT_741280</name>
</gene>
<sequence>MSRYGTAGTPHTAIVNAFEVRWSTRGVVYHYDGEMTPEWVNKSGKPVILRAAKGSEIMMRLQTETAAQDFPKVAAFDGKKNLFSSTKLGFSLKEYSVPIDRPDPTGKKLKTVRVKIAFVRDVNMGVLSRLIQSQIRPDELSSDGVYSVALNMLNLFVQAQPRRTYINKGKSFYISRTTSHRTDAAMAPLKLLNGFFQSVRPAMNRLILNVDITAGAILPQQPLVDACARYCEMSDRARLRDLRADSPQFMKLRQFLRGVKVVVSTDRRRREKTIKDIISDVGRERFDKDGEMTTVADHFRRMHNITIAPRTLGVRLGGHELIPIHECQVVNQLYKGRLQPQHIREVLAFIPQKPQARLMEIKAGWSNLGHDRSEFLSGANIAVSPEALTVSGRVLPTPNIKYGNQAVSGLQRPGVWDIMRKTLQKPVQVNCILTFNLVGERTTDTMKRFINDLKNVMQERGIMVRNDAGIEAHNPQANIASILDQRKRAAGATLIIAILPENAADLYIDMKRFGDIESGVVTQCVRWTAKIHRGYEARKCNQYHNNLILKINAKMGGINYTPDSRIMHFVSRVPTMIVGADVSHPSPGSRTPSIASLVASFDPQASRYAAFIKPQHSRMEIITDLRELMWQALNSFTGPNFSRNGPPQRIIIFRDGVSEGEFEKVRVHELGVLREFLDQTYQKIKAPGRPTITFIIVGKRHHYRFFPEQERKADQTGNCPPGLVVDRDITHPVYFDFYLQSQAGLKGTSVPSHYTVLEDENFGYRADDSVFCSYSLCHNYARATRSVKIPAPVYYADLVCRRAKFHYDNEVQYSENMSMDSGGEENHLDWFKQHFKDVKKEMLDGMFFL</sequence>
<dbReference type="EMBL" id="ML179036">
    <property type="protein sequence ID" value="THV07876.1"/>
    <property type="molecule type" value="Genomic_DNA"/>
</dbReference>
<dbReference type="Pfam" id="PF16488">
    <property type="entry name" value="ArgoL2"/>
    <property type="match status" value="1"/>
</dbReference>
<dbReference type="InterPro" id="IPR032474">
    <property type="entry name" value="Argonaute_N"/>
</dbReference>
<dbReference type="Pfam" id="PF16486">
    <property type="entry name" value="ArgoN"/>
    <property type="match status" value="1"/>
</dbReference>
<reference evidence="2 3" key="1">
    <citation type="journal article" date="2019" name="Nat. Ecol. Evol.">
        <title>Megaphylogeny resolves global patterns of mushroom evolution.</title>
        <authorList>
            <person name="Varga T."/>
            <person name="Krizsan K."/>
            <person name="Foldi C."/>
            <person name="Dima B."/>
            <person name="Sanchez-Garcia M."/>
            <person name="Sanchez-Ramirez S."/>
            <person name="Szollosi G.J."/>
            <person name="Szarkandi J.G."/>
            <person name="Papp V."/>
            <person name="Albert L."/>
            <person name="Andreopoulos W."/>
            <person name="Angelini C."/>
            <person name="Antonin V."/>
            <person name="Barry K.W."/>
            <person name="Bougher N.L."/>
            <person name="Buchanan P."/>
            <person name="Buyck B."/>
            <person name="Bense V."/>
            <person name="Catcheside P."/>
            <person name="Chovatia M."/>
            <person name="Cooper J."/>
            <person name="Damon W."/>
            <person name="Desjardin D."/>
            <person name="Finy P."/>
            <person name="Geml J."/>
            <person name="Haridas S."/>
            <person name="Hughes K."/>
            <person name="Justo A."/>
            <person name="Karasinski D."/>
            <person name="Kautmanova I."/>
            <person name="Kiss B."/>
            <person name="Kocsube S."/>
            <person name="Kotiranta H."/>
            <person name="LaButti K.M."/>
            <person name="Lechner B.E."/>
            <person name="Liimatainen K."/>
            <person name="Lipzen A."/>
            <person name="Lukacs Z."/>
            <person name="Mihaltcheva S."/>
            <person name="Morgado L.N."/>
            <person name="Niskanen T."/>
            <person name="Noordeloos M.E."/>
            <person name="Ohm R.A."/>
            <person name="Ortiz-Santana B."/>
            <person name="Ovrebo C."/>
            <person name="Racz N."/>
            <person name="Riley R."/>
            <person name="Savchenko A."/>
            <person name="Shiryaev A."/>
            <person name="Soop K."/>
            <person name="Spirin V."/>
            <person name="Szebenyi C."/>
            <person name="Tomsovsky M."/>
            <person name="Tulloss R.E."/>
            <person name="Uehling J."/>
            <person name="Grigoriev I.V."/>
            <person name="Vagvolgyi C."/>
            <person name="Papp T."/>
            <person name="Martin F.M."/>
            <person name="Miettinen O."/>
            <person name="Hibbett D.S."/>
            <person name="Nagy L.G."/>
        </authorList>
    </citation>
    <scope>NUCLEOTIDE SEQUENCE [LARGE SCALE GENOMIC DNA]</scope>
    <source>
        <strain evidence="2 3">CBS 962.96</strain>
    </source>
</reference>